<dbReference type="RefSeq" id="WP_198092681.1">
    <property type="nucleotide sequence ID" value="NZ_JAEDAQ010000007.1"/>
</dbReference>
<feature type="compositionally biased region" description="Pro residues" evidence="2">
    <location>
        <begin position="154"/>
        <end position="166"/>
    </location>
</feature>
<dbReference type="EMBL" id="JAEDAQ010000007">
    <property type="protein sequence ID" value="MBH9580869.1"/>
    <property type="molecule type" value="Genomic_DNA"/>
</dbReference>
<dbReference type="PROSITE" id="PS50911">
    <property type="entry name" value="CHAP"/>
    <property type="match status" value="1"/>
</dbReference>
<comment type="similarity">
    <text evidence="1">In the N-terminal section; belongs to the N-acetylmuramoyl-L-alanine amidase 2 family.</text>
</comment>
<evidence type="ECO:0000256" key="1">
    <source>
        <dbReference type="ARBA" id="ARBA00006088"/>
    </source>
</evidence>
<evidence type="ECO:0000313" key="4">
    <source>
        <dbReference type="EMBL" id="MBH9580869.1"/>
    </source>
</evidence>
<dbReference type="SMART" id="SM00047">
    <property type="entry name" value="LYZ2"/>
    <property type="match status" value="1"/>
</dbReference>
<dbReference type="Gene3D" id="1.10.530.10">
    <property type="match status" value="1"/>
</dbReference>
<evidence type="ECO:0000313" key="5">
    <source>
        <dbReference type="Proteomes" id="UP000597038"/>
    </source>
</evidence>
<dbReference type="Gene3D" id="3.90.1720.10">
    <property type="entry name" value="endopeptidase domain like (from Nostoc punctiforme)"/>
    <property type="match status" value="1"/>
</dbReference>
<reference evidence="4 5" key="1">
    <citation type="submission" date="2020-12" db="EMBL/GenBank/DDBJ databases">
        <title>Genomic analysis of Staphylococcus felis from a cat with skin infection.</title>
        <authorList>
            <person name="Aslantas O."/>
            <person name="Keskin O."/>
            <person name="Buyukaltay K."/>
            <person name="Gullu Yucetepe A."/>
        </authorList>
    </citation>
    <scope>NUCLEOTIDE SEQUENCE [LARGE SCALE GENOMIC DNA]</scope>
    <source>
        <strain evidence="4 5">HARRANVET</strain>
    </source>
</reference>
<comment type="caution">
    <text evidence="4">The sequence shown here is derived from an EMBL/GenBank/DDBJ whole genome shotgun (WGS) entry which is preliminary data.</text>
</comment>
<organism evidence="4 5">
    <name type="scientific">Staphylococcus felis</name>
    <dbReference type="NCBI Taxonomy" id="46127"/>
    <lineage>
        <taxon>Bacteria</taxon>
        <taxon>Bacillati</taxon>
        <taxon>Bacillota</taxon>
        <taxon>Bacilli</taxon>
        <taxon>Bacillales</taxon>
        <taxon>Staphylococcaceae</taxon>
        <taxon>Staphylococcus</taxon>
    </lineage>
</organism>
<dbReference type="InterPro" id="IPR002901">
    <property type="entry name" value="MGlyc_endo_b_GlcNAc-like_dom"/>
</dbReference>
<keyword evidence="5" id="KW-1185">Reference proteome</keyword>
<dbReference type="InterPro" id="IPR038765">
    <property type="entry name" value="Papain-like_cys_pep_sf"/>
</dbReference>
<feature type="region of interest" description="Disordered" evidence="2">
    <location>
        <begin position="146"/>
        <end position="176"/>
    </location>
</feature>
<dbReference type="Pfam" id="PF01832">
    <property type="entry name" value="Glucosaminidase"/>
    <property type="match status" value="1"/>
</dbReference>
<dbReference type="Proteomes" id="UP000597038">
    <property type="component" value="Unassembled WGS sequence"/>
</dbReference>
<sequence length="628" mass="71878">MALPKIGKPTVAQVVDWALDLAKRHSGVDVDGYYGMQCWDLPNYILKKYWGFTTWGNANAMAQKSNYRSNDFKIYRNTNTFVPFPGDWAVWASSNPGHVAIVVGPSTTSYFYSVDQNWYTGSWTGSPAYKIKHNYNGVTHFVRPPYKKADIPKPSDPSTPKPPVVDPEPDKEAEKPSVRFKEVKKITYTIIENAVSDDFETINHYIDVGSVRKGKVKGITIKNANTMRGVSELYRDRETLKKEVELPHYYVDRNKVWHCRRNSRVYSSDPDNIVIEICEDLSLVNDSFTFNEIIALIIAYQVALKEGLKFSPSIIKTNKEIWRSLKIHVGWDFLKNGYPDPKKYDELEKVFIKLYNNREKIFSQKPKENVERFKIKTTAKNKNSEIVLQTKRENEQPGTSNPKITIEKSGYTFTQALNLQMLRGQPMKSVSYGWIQATRTQTSNAMEPNRIWNSGTQRYQMLNLGKYQGVPLSKLNQILSGKGTLHNQGQAFATACKRYNLNEIYLIAHAFLESGYGKSSFASGAYGIYNFFGIAAFDSNPNNAINFARDEGWTSPEKGIIGGAKFVREGYIDKGQNTLYRMRWNPKKPATHQYATAIEWCEHQATIIANLYKQVDLKGIYYTRDQYK</sequence>
<gene>
    <name evidence="4" type="ORF">I9026_05730</name>
</gene>
<dbReference type="InterPro" id="IPR007921">
    <property type="entry name" value="CHAP_dom"/>
</dbReference>
<name>A0ABS0QNR8_9STAP</name>
<dbReference type="Pfam" id="PF05257">
    <property type="entry name" value="CHAP"/>
    <property type="match status" value="1"/>
</dbReference>
<protein>
    <submittedName>
        <fullName evidence="4">Glucosaminidase domain-containing protein</fullName>
    </submittedName>
</protein>
<dbReference type="SUPFAM" id="SSF54001">
    <property type="entry name" value="Cysteine proteinases"/>
    <property type="match status" value="1"/>
</dbReference>
<proteinExistence type="inferred from homology"/>
<accession>A0ABS0QNR8</accession>
<feature type="domain" description="Peptidase C51" evidence="3">
    <location>
        <begin position="13"/>
        <end position="143"/>
    </location>
</feature>
<evidence type="ECO:0000256" key="2">
    <source>
        <dbReference type="SAM" id="MobiDB-lite"/>
    </source>
</evidence>
<evidence type="ECO:0000259" key="3">
    <source>
        <dbReference type="PROSITE" id="PS50911"/>
    </source>
</evidence>